<protein>
    <recommendedName>
        <fullName evidence="3">Reverse transcriptase Ty1/copia-type domain-containing protein</fullName>
    </recommendedName>
</protein>
<dbReference type="Proteomes" id="UP000460718">
    <property type="component" value="Unassembled WGS sequence"/>
</dbReference>
<evidence type="ECO:0008006" key="3">
    <source>
        <dbReference type="Google" id="ProtNLM"/>
    </source>
</evidence>
<dbReference type="EMBL" id="QXFW01003180">
    <property type="protein sequence ID" value="KAE8972479.1"/>
    <property type="molecule type" value="Genomic_DNA"/>
</dbReference>
<evidence type="ECO:0000313" key="1">
    <source>
        <dbReference type="EMBL" id="KAE8972479.1"/>
    </source>
</evidence>
<gene>
    <name evidence="1" type="ORF">PF011_g25621</name>
</gene>
<dbReference type="AlphaFoldDB" id="A0A6A3HPS0"/>
<evidence type="ECO:0000313" key="2">
    <source>
        <dbReference type="Proteomes" id="UP000460718"/>
    </source>
</evidence>
<accession>A0A6A3HPS0</accession>
<sequence length="41" mass="4746">MLGYVDDIFVATNDESYKEQLFKDLIDAYGLNDQGRLMQCL</sequence>
<proteinExistence type="predicted"/>
<name>A0A6A3HPS0_9STRA</name>
<reference evidence="1 2" key="1">
    <citation type="submission" date="2018-09" db="EMBL/GenBank/DDBJ databases">
        <title>Genomic investigation of the strawberry pathogen Phytophthora fragariae indicates pathogenicity is determined by transcriptional variation in three key races.</title>
        <authorList>
            <person name="Adams T.M."/>
            <person name="Armitage A.D."/>
            <person name="Sobczyk M.K."/>
            <person name="Bates H.J."/>
            <person name="Dunwell J.M."/>
            <person name="Nellist C.F."/>
            <person name="Harrison R.J."/>
        </authorList>
    </citation>
    <scope>NUCLEOTIDE SEQUENCE [LARGE SCALE GENOMIC DNA]</scope>
    <source>
        <strain evidence="1 2">SCRP245</strain>
    </source>
</reference>
<organism evidence="1 2">
    <name type="scientific">Phytophthora fragariae</name>
    <dbReference type="NCBI Taxonomy" id="53985"/>
    <lineage>
        <taxon>Eukaryota</taxon>
        <taxon>Sar</taxon>
        <taxon>Stramenopiles</taxon>
        <taxon>Oomycota</taxon>
        <taxon>Peronosporomycetes</taxon>
        <taxon>Peronosporales</taxon>
        <taxon>Peronosporaceae</taxon>
        <taxon>Phytophthora</taxon>
    </lineage>
</organism>
<comment type="caution">
    <text evidence="1">The sequence shown here is derived from an EMBL/GenBank/DDBJ whole genome shotgun (WGS) entry which is preliminary data.</text>
</comment>